<keyword evidence="2" id="KW-1185">Reference proteome</keyword>
<evidence type="ECO:0008006" key="3">
    <source>
        <dbReference type="Google" id="ProtNLM"/>
    </source>
</evidence>
<dbReference type="Proteomes" id="UP000249890">
    <property type="component" value="Chromosome"/>
</dbReference>
<gene>
    <name evidence="1" type="ORF">B9T62_02825</name>
</gene>
<sequence length="96" mass="11069">MSNTKRSNIPDNRKDGPIVRILWDTNVFVSALVFGSMHLLEYLDDLIDQKRHGFIEFIVPKAVQAEFYGILRAGSVLKNKQSIHLTHDEIIFFIEP</sequence>
<evidence type="ECO:0000313" key="2">
    <source>
        <dbReference type="Proteomes" id="UP000249890"/>
    </source>
</evidence>
<accession>A0A2Z2KMG0</accession>
<evidence type="ECO:0000313" key="1">
    <source>
        <dbReference type="EMBL" id="ASA19828.1"/>
    </source>
</evidence>
<protein>
    <recommendedName>
        <fullName evidence="3">PIN domain-containing protein</fullName>
    </recommendedName>
</protein>
<name>A0A2Z2KMG0_9BACL</name>
<dbReference type="KEGG" id="pdh:B9T62_02825"/>
<reference evidence="1 2" key="1">
    <citation type="submission" date="2017-06" db="EMBL/GenBank/DDBJ databases">
        <title>Complete genome sequence of Paenibacillus donghaensis KCTC 13049T isolated from East Sea sediment, South Korea.</title>
        <authorList>
            <person name="Jung B.K."/>
            <person name="Hong S.-J."/>
            <person name="Shin J.-H."/>
        </authorList>
    </citation>
    <scope>NUCLEOTIDE SEQUENCE [LARGE SCALE GENOMIC DNA]</scope>
    <source>
        <strain evidence="1 2">KCTC 13049</strain>
    </source>
</reference>
<dbReference type="EMBL" id="CP021780">
    <property type="protein sequence ID" value="ASA19828.1"/>
    <property type="molecule type" value="Genomic_DNA"/>
</dbReference>
<proteinExistence type="predicted"/>
<organism evidence="1 2">
    <name type="scientific">Paenibacillus donghaensis</name>
    <dbReference type="NCBI Taxonomy" id="414771"/>
    <lineage>
        <taxon>Bacteria</taxon>
        <taxon>Bacillati</taxon>
        <taxon>Bacillota</taxon>
        <taxon>Bacilli</taxon>
        <taxon>Bacillales</taxon>
        <taxon>Paenibacillaceae</taxon>
        <taxon>Paenibacillus</taxon>
    </lineage>
</organism>
<dbReference type="AlphaFoldDB" id="A0A2Z2KMG0"/>